<sequence>MLLGDFLEAVASGSELHAADLLPLEMQHQLATHFQIHCLAALYRFMAASLPPDRSSVILR</sequence>
<dbReference type="Proteomes" id="UP000215158">
    <property type="component" value="Chromosome 1"/>
</dbReference>
<proteinExistence type="predicted"/>
<protein>
    <submittedName>
        <fullName evidence="1">Uncharacterized protein</fullName>
    </submittedName>
</protein>
<dbReference type="KEGG" id="parb:CJU94_07935"/>
<evidence type="ECO:0000313" key="2">
    <source>
        <dbReference type="Proteomes" id="UP000215158"/>
    </source>
</evidence>
<name>A0A248VGE9_9BURK</name>
<evidence type="ECO:0000313" key="1">
    <source>
        <dbReference type="EMBL" id="ASV98106.1"/>
    </source>
</evidence>
<keyword evidence="2" id="KW-1185">Reference proteome</keyword>
<organism evidence="1 2">
    <name type="scientific">Paraburkholderia aromaticivorans</name>
    <dbReference type="NCBI Taxonomy" id="2026199"/>
    <lineage>
        <taxon>Bacteria</taxon>
        <taxon>Pseudomonadati</taxon>
        <taxon>Pseudomonadota</taxon>
        <taxon>Betaproteobacteria</taxon>
        <taxon>Burkholderiales</taxon>
        <taxon>Burkholderiaceae</taxon>
        <taxon>Paraburkholderia</taxon>
    </lineage>
</organism>
<dbReference type="AlphaFoldDB" id="A0A248VGE9"/>
<reference evidence="1 2" key="1">
    <citation type="submission" date="2017-08" db="EMBL/GenBank/DDBJ databases">
        <title>Identification and genetic characteristics of simultaneous BTEX- and naphthalene-degrading Paraburkholderia sp. BN5 isolated from petroleum-contaminated soil.</title>
        <authorList>
            <person name="Lee Y."/>
            <person name="Jeon C.O."/>
        </authorList>
    </citation>
    <scope>NUCLEOTIDE SEQUENCE [LARGE SCALE GENOMIC DNA]</scope>
    <source>
        <strain evidence="1 2">BN5</strain>
    </source>
</reference>
<dbReference type="EMBL" id="CP022989">
    <property type="protein sequence ID" value="ASV98106.1"/>
    <property type="molecule type" value="Genomic_DNA"/>
</dbReference>
<accession>A0A248VGE9</accession>
<gene>
    <name evidence="1" type="ORF">CJU94_07935</name>
</gene>